<evidence type="ECO:0000256" key="3">
    <source>
        <dbReference type="SAM" id="SignalP"/>
    </source>
</evidence>
<dbReference type="RefSeq" id="XP_017316031.1">
    <property type="nucleotide sequence ID" value="XM_017460542.3"/>
</dbReference>
<dbReference type="InterPro" id="IPR007110">
    <property type="entry name" value="Ig-like_dom"/>
</dbReference>
<reference evidence="6" key="2">
    <citation type="submission" date="2025-08" db="UniProtKB">
        <authorList>
            <consortium name="RefSeq"/>
        </authorList>
    </citation>
    <scope>IDENTIFICATION</scope>
    <source>
        <tissue evidence="6">Blood</tissue>
    </source>
</reference>
<keyword evidence="2" id="KW-0472">Membrane</keyword>
<keyword evidence="2" id="KW-0812">Transmembrane</keyword>
<evidence type="ECO:0000256" key="1">
    <source>
        <dbReference type="SAM" id="MobiDB-lite"/>
    </source>
</evidence>
<feature type="transmembrane region" description="Helical" evidence="2">
    <location>
        <begin position="155"/>
        <end position="178"/>
    </location>
</feature>
<dbReference type="GeneID" id="108260329"/>
<keyword evidence="5" id="KW-1185">Reference proteome</keyword>
<feature type="domain" description="Ig-like" evidence="4">
    <location>
        <begin position="18"/>
        <end position="141"/>
    </location>
</feature>
<proteinExistence type="predicted"/>
<keyword evidence="2" id="KW-1133">Transmembrane helix</keyword>
<evidence type="ECO:0000313" key="6">
    <source>
        <dbReference type="RefSeq" id="XP_017316031.1"/>
    </source>
</evidence>
<evidence type="ECO:0000313" key="5">
    <source>
        <dbReference type="Proteomes" id="UP000221080"/>
    </source>
</evidence>
<feature type="signal peptide" evidence="3">
    <location>
        <begin position="1"/>
        <end position="22"/>
    </location>
</feature>
<organism evidence="5 6">
    <name type="scientific">Ictalurus punctatus</name>
    <name type="common">Channel catfish</name>
    <name type="synonym">Silurus punctatus</name>
    <dbReference type="NCBI Taxonomy" id="7998"/>
    <lineage>
        <taxon>Eukaryota</taxon>
        <taxon>Metazoa</taxon>
        <taxon>Chordata</taxon>
        <taxon>Craniata</taxon>
        <taxon>Vertebrata</taxon>
        <taxon>Euteleostomi</taxon>
        <taxon>Actinopterygii</taxon>
        <taxon>Neopterygii</taxon>
        <taxon>Teleostei</taxon>
        <taxon>Ostariophysi</taxon>
        <taxon>Siluriformes</taxon>
        <taxon>Ictaluridae</taxon>
        <taxon>Ictalurus</taxon>
    </lineage>
</organism>
<sequence>MKFQWFMFRALWILLILPTFSGESLCKSELLLSSNISTELQSDVLLPCNFNPTLLGSDKTADIAVVWSQRNTTIHNLVEITLQGNVMVWDTKGGRIKTFAKLSESGNFSILLQKVQPYHLGLYLCELFNGTGCRTAYQELHLLVSIQQSQENYQLMWSTVGALSGGIVLLAVFTTCLFHAKRRQNITVIEADYENVVGATAHSDRGSESRENPIYDTSCQPESSNNAREKEGESRENPIYDTSCQPESSNNAREKEGLSSDTPVYATVKKGKIVNRT</sequence>
<name>A0A2D0QE77_ICTPU</name>
<dbReference type="SUPFAM" id="SSF48726">
    <property type="entry name" value="Immunoglobulin"/>
    <property type="match status" value="1"/>
</dbReference>
<dbReference type="Pfam" id="PF07686">
    <property type="entry name" value="V-set"/>
    <property type="match status" value="1"/>
</dbReference>
<dbReference type="KEGG" id="ipu:108260329"/>
<feature type="chain" id="PRO_5013265819" evidence="3">
    <location>
        <begin position="23"/>
        <end position="277"/>
    </location>
</feature>
<feature type="compositionally biased region" description="Polar residues" evidence="1">
    <location>
        <begin position="215"/>
        <end position="226"/>
    </location>
</feature>
<keyword evidence="3" id="KW-0732">Signal</keyword>
<feature type="compositionally biased region" description="Basic and acidic residues" evidence="1">
    <location>
        <begin position="227"/>
        <end position="238"/>
    </location>
</feature>
<dbReference type="PROSITE" id="PS50835">
    <property type="entry name" value="IG_LIKE"/>
    <property type="match status" value="1"/>
</dbReference>
<dbReference type="OrthoDB" id="9898017at2759"/>
<feature type="compositionally biased region" description="Polar residues" evidence="1">
    <location>
        <begin position="240"/>
        <end position="251"/>
    </location>
</feature>
<reference evidence="5" key="1">
    <citation type="journal article" date="2016" name="Nat. Commun.">
        <title>The channel catfish genome sequence provides insights into the evolution of scale formation in teleosts.</title>
        <authorList>
            <person name="Liu Z."/>
            <person name="Liu S."/>
            <person name="Yao J."/>
            <person name="Bao L."/>
            <person name="Zhang J."/>
            <person name="Li Y."/>
            <person name="Jiang C."/>
            <person name="Sun L."/>
            <person name="Wang R."/>
            <person name="Zhang Y."/>
            <person name="Zhou T."/>
            <person name="Zeng Q."/>
            <person name="Fu Q."/>
            <person name="Gao S."/>
            <person name="Li N."/>
            <person name="Koren S."/>
            <person name="Jiang Y."/>
            <person name="Zimin A."/>
            <person name="Xu P."/>
            <person name="Phillippy A.M."/>
            <person name="Geng X."/>
            <person name="Song L."/>
            <person name="Sun F."/>
            <person name="Li C."/>
            <person name="Wang X."/>
            <person name="Chen A."/>
            <person name="Jin Y."/>
            <person name="Yuan Z."/>
            <person name="Yang Y."/>
            <person name="Tan S."/>
            <person name="Peatman E."/>
            <person name="Lu J."/>
            <person name="Qin Z."/>
            <person name="Dunham R."/>
            <person name="Li Z."/>
            <person name="Sonstegard T."/>
            <person name="Feng J."/>
            <person name="Danzmann R.G."/>
            <person name="Schroeder S."/>
            <person name="Scheffler B."/>
            <person name="Duke M.V."/>
            <person name="Ballard L."/>
            <person name="Kucuktas H."/>
            <person name="Kaltenboeck L."/>
            <person name="Liu H."/>
            <person name="Armbruster J."/>
            <person name="Xie Y."/>
            <person name="Kirby M.L."/>
            <person name="Tian Y."/>
            <person name="Flanagan M.E."/>
            <person name="Mu W."/>
            <person name="Waldbieser G.C."/>
        </authorList>
    </citation>
    <scope>NUCLEOTIDE SEQUENCE [LARGE SCALE GENOMIC DNA]</scope>
    <source>
        <strain evidence="5">SDA103</strain>
    </source>
</reference>
<dbReference type="InterPro" id="IPR013783">
    <property type="entry name" value="Ig-like_fold"/>
</dbReference>
<protein>
    <submittedName>
        <fullName evidence="6">Uncharacterized protein LOC108260329 isoform X1</fullName>
    </submittedName>
</protein>
<evidence type="ECO:0000256" key="2">
    <source>
        <dbReference type="SAM" id="Phobius"/>
    </source>
</evidence>
<feature type="compositionally biased region" description="Basic and acidic residues" evidence="1">
    <location>
        <begin position="202"/>
        <end position="213"/>
    </location>
</feature>
<dbReference type="AlphaFoldDB" id="A0A2D0QE77"/>
<dbReference type="InterPro" id="IPR036179">
    <property type="entry name" value="Ig-like_dom_sf"/>
</dbReference>
<dbReference type="Proteomes" id="UP000221080">
    <property type="component" value="Chromosome 28"/>
</dbReference>
<gene>
    <name evidence="6" type="primary">LOC108260329</name>
</gene>
<dbReference type="InterPro" id="IPR013106">
    <property type="entry name" value="Ig_V-set"/>
</dbReference>
<feature type="region of interest" description="Disordered" evidence="1">
    <location>
        <begin position="201"/>
        <end position="277"/>
    </location>
</feature>
<dbReference type="Gene3D" id="2.60.40.10">
    <property type="entry name" value="Immunoglobulins"/>
    <property type="match status" value="1"/>
</dbReference>
<accession>A0A2D0QE77</accession>
<evidence type="ECO:0000259" key="4">
    <source>
        <dbReference type="PROSITE" id="PS50835"/>
    </source>
</evidence>